<dbReference type="PANTHER" id="PTHR17605">
    <property type="entry name" value="RIBOSOME BIOGENESIS PROTEIN BOP1 BLOCK OF PROLIFERATION 1 PROTEIN"/>
    <property type="match status" value="1"/>
</dbReference>
<protein>
    <recommendedName>
        <fullName evidence="7">Ribosome biogenesis protein BOP1 homolog</fullName>
    </recommendedName>
</protein>
<dbReference type="Pfam" id="PF00400">
    <property type="entry name" value="WD40"/>
    <property type="match status" value="4"/>
</dbReference>
<evidence type="ECO:0000256" key="4">
    <source>
        <dbReference type="ARBA" id="ARBA00022737"/>
    </source>
</evidence>
<feature type="compositionally biased region" description="Acidic residues" evidence="9">
    <location>
        <begin position="14"/>
        <end position="49"/>
    </location>
</feature>
<keyword evidence="2 7" id="KW-0698">rRNA processing</keyword>
<dbReference type="GO" id="GO:0005654">
    <property type="term" value="C:nucleoplasm"/>
    <property type="evidence" value="ECO:0007669"/>
    <property type="project" value="UniProtKB-SubCell"/>
</dbReference>
<dbReference type="SMART" id="SM00320">
    <property type="entry name" value="WD40"/>
    <property type="match status" value="7"/>
</dbReference>
<dbReference type="Proteomes" id="UP001054837">
    <property type="component" value="Unassembled WGS sequence"/>
</dbReference>
<keyword evidence="12" id="KW-1185">Reference proteome</keyword>
<dbReference type="FunFam" id="2.130.10.10:FF:000061">
    <property type="entry name" value="Ribosome biogenesis protein BOP1 homolog"/>
    <property type="match status" value="1"/>
</dbReference>
<feature type="repeat" description="WD" evidence="8">
    <location>
        <begin position="382"/>
        <end position="423"/>
    </location>
</feature>
<keyword evidence="5 7" id="KW-0539">Nucleus</keyword>
<comment type="subcellular location">
    <subcellularLocation>
        <location evidence="7">Nucleus</location>
        <location evidence="7">Nucleolus</location>
    </subcellularLocation>
    <subcellularLocation>
        <location evidence="7">Nucleus</location>
        <location evidence="7">Nucleoplasm</location>
    </subcellularLocation>
</comment>
<reference evidence="11 12" key="1">
    <citation type="submission" date="2021-06" db="EMBL/GenBank/DDBJ databases">
        <title>Caerostris darwini draft genome.</title>
        <authorList>
            <person name="Kono N."/>
            <person name="Arakawa K."/>
        </authorList>
    </citation>
    <scope>NUCLEOTIDE SEQUENCE [LARGE SCALE GENOMIC DNA]</scope>
</reference>
<evidence type="ECO:0000256" key="2">
    <source>
        <dbReference type="ARBA" id="ARBA00022552"/>
    </source>
</evidence>
<dbReference type="GO" id="GO:0030687">
    <property type="term" value="C:preribosome, large subunit precursor"/>
    <property type="evidence" value="ECO:0007669"/>
    <property type="project" value="UniProtKB-UniRule"/>
</dbReference>
<dbReference type="HAMAP" id="MF_03027">
    <property type="entry name" value="BOP1"/>
    <property type="match status" value="1"/>
</dbReference>
<dbReference type="EMBL" id="BPLQ01008461">
    <property type="protein sequence ID" value="GIY37554.1"/>
    <property type="molecule type" value="Genomic_DNA"/>
</dbReference>
<feature type="compositionally biased region" description="Polar residues" evidence="9">
    <location>
        <begin position="66"/>
        <end position="84"/>
    </location>
</feature>
<evidence type="ECO:0000256" key="1">
    <source>
        <dbReference type="ARBA" id="ARBA00022517"/>
    </source>
</evidence>
<feature type="compositionally biased region" description="Basic and acidic residues" evidence="9">
    <location>
        <begin position="1"/>
        <end position="13"/>
    </location>
</feature>
<keyword evidence="1 7" id="KW-0690">Ribosome biogenesis</keyword>
<dbReference type="SMART" id="SM01035">
    <property type="entry name" value="BOP1NT"/>
    <property type="match status" value="1"/>
</dbReference>
<dbReference type="Gene3D" id="2.130.10.10">
    <property type="entry name" value="YVTN repeat-like/Quinoprotein amine dehydrogenase"/>
    <property type="match status" value="1"/>
</dbReference>
<evidence type="ECO:0000256" key="6">
    <source>
        <dbReference type="ARBA" id="ARBA00055102"/>
    </source>
</evidence>
<evidence type="ECO:0000259" key="10">
    <source>
        <dbReference type="SMART" id="SM01035"/>
    </source>
</evidence>
<dbReference type="InterPro" id="IPR036322">
    <property type="entry name" value="WD40_repeat_dom_sf"/>
</dbReference>
<feature type="domain" description="BOP1 N-terminal" evidence="10">
    <location>
        <begin position="120"/>
        <end position="375"/>
    </location>
</feature>
<dbReference type="SUPFAM" id="SSF50978">
    <property type="entry name" value="WD40 repeat-like"/>
    <property type="match status" value="1"/>
</dbReference>
<comment type="function">
    <text evidence="7">Required for maturation of ribosomal RNAs and formation of the large ribosomal subunit.</text>
</comment>
<dbReference type="GO" id="GO:0070545">
    <property type="term" value="C:PeBoW complex"/>
    <property type="evidence" value="ECO:0007669"/>
    <property type="project" value="TreeGrafter"/>
</dbReference>
<accession>A0AAV4SX43</accession>
<keyword evidence="4" id="KW-0677">Repeat</keyword>
<keyword evidence="3 8" id="KW-0853">WD repeat</keyword>
<dbReference type="PROSITE" id="PS50294">
    <property type="entry name" value="WD_REPEATS_REGION"/>
    <property type="match status" value="1"/>
</dbReference>
<dbReference type="AlphaFoldDB" id="A0AAV4SX43"/>
<comment type="similarity">
    <text evidence="7">Belongs to the WD repeat BOP1/ERB1 family.</text>
</comment>
<evidence type="ECO:0000313" key="11">
    <source>
        <dbReference type="EMBL" id="GIY37554.1"/>
    </source>
</evidence>
<dbReference type="InterPro" id="IPR019775">
    <property type="entry name" value="WD40_repeat_CS"/>
</dbReference>
<dbReference type="InterPro" id="IPR012953">
    <property type="entry name" value="BOP1_N_dom"/>
</dbReference>
<name>A0AAV4SX43_9ARAC</name>
<proteinExistence type="inferred from homology"/>
<comment type="caution">
    <text evidence="11">The sequence shown here is derived from an EMBL/GenBank/DDBJ whole genome shotgun (WGS) entry which is preliminary data.</text>
</comment>
<feature type="region of interest" description="Disordered" evidence="9">
    <location>
        <begin position="1"/>
        <end position="84"/>
    </location>
</feature>
<dbReference type="InterPro" id="IPR001680">
    <property type="entry name" value="WD40_rpt"/>
</dbReference>
<dbReference type="GO" id="GO:0000463">
    <property type="term" value="P:maturation of LSU-rRNA from tricistronic rRNA transcript (SSU-rRNA, 5.8S rRNA, LSU-rRNA)"/>
    <property type="evidence" value="ECO:0007669"/>
    <property type="project" value="UniProtKB-UniRule"/>
</dbReference>
<comment type="function">
    <text evidence="6">Component of the PeBoW complex, which is required for maturation of 28S and 5.8S ribosomal RNAs and formation of the 60S ribosome.</text>
</comment>
<evidence type="ECO:0000256" key="8">
    <source>
        <dbReference type="PROSITE-ProRule" id="PRU00221"/>
    </source>
</evidence>
<dbReference type="InterPro" id="IPR015943">
    <property type="entry name" value="WD40/YVTN_repeat-like_dom_sf"/>
</dbReference>
<evidence type="ECO:0000256" key="5">
    <source>
        <dbReference type="ARBA" id="ARBA00023242"/>
    </source>
</evidence>
<dbReference type="PROSITE" id="PS00678">
    <property type="entry name" value="WD_REPEATS_1"/>
    <property type="match status" value="1"/>
</dbReference>
<gene>
    <name evidence="11" type="primary">bop1</name>
    <name evidence="11" type="ORF">CDAR_222441</name>
</gene>
<evidence type="ECO:0000313" key="12">
    <source>
        <dbReference type="Proteomes" id="UP001054837"/>
    </source>
</evidence>
<sequence>MKVEKKNPKKVSEPEEDSDSSVYSDLEESSESDSEVSEDENESSDDQNNENEIQNGKVDDSESIHQSDTSDNEMNNNQINEAKSQNVSNVSKIIKDEYEIDTSDEEDIRNTVGNIPMKWYDEFPHIGYDVDGKKILKPATNDEIDEFLSKIDDPNYWRTVKNKMTGEKVVLTDEDLDIIQRLQSGKYPTSSVQYEPFEDFFTYEVMEHPVTNQPPHKRSFIPSKLEKEKVSKLVYAIKMGWIKPRAPKEEKDPFYMLWDKDVAEESKRLQHYIPAPKRKLPGHEESYNPPAEYLFTKEEEDKWKEQEPFERKFNFIPKKYPTLRQTPAYSDFIKEAFERCLDLYLCPRKRHMRVNVDPNDLLPQLPKPKDLQPFPSVKTIVYTGHEKLVRSISVEPSGQFMASASDDETVKIWEIVTGYCVKTINIGGPIKQIAWCPSEALSLLLVSVGEKVYVVNAKVGDKVVVSNTDTVLGSFVENPDEKVVSWNLPSEEQKAIGIRLIITHSHEVKQITWHAKGDYFATVVNTRSFRSVVIHQLSKFRTQVPFQKLKGSPQCVLFHPLRPFFFVATQKHIKMYNLVKQEKSKILFGNCKWISSIAAHPQGDNLIVGSYDSRLSWFDLELSTKPYKTLRHHSKAIRQVGFHKRYPLFASTSDDGSLIICHGMVYSDLLQNPTIVPVKILKGHGISLDCSFHPQRPWVFCSSNNSIILYS</sequence>
<dbReference type="GO" id="GO:0000466">
    <property type="term" value="P:maturation of 5.8S rRNA from tricistronic rRNA transcript (SSU-rRNA, 5.8S rRNA, LSU-rRNA)"/>
    <property type="evidence" value="ECO:0007669"/>
    <property type="project" value="UniProtKB-UniRule"/>
</dbReference>
<dbReference type="PANTHER" id="PTHR17605:SF0">
    <property type="entry name" value="RIBOSOME BIOGENESIS PROTEIN BOP1"/>
    <property type="match status" value="1"/>
</dbReference>
<evidence type="ECO:0000256" key="7">
    <source>
        <dbReference type="HAMAP-Rule" id="MF_03027"/>
    </source>
</evidence>
<dbReference type="Pfam" id="PF08145">
    <property type="entry name" value="BOP1NT"/>
    <property type="match status" value="1"/>
</dbReference>
<dbReference type="InterPro" id="IPR028598">
    <property type="entry name" value="BOP1/Erb1"/>
</dbReference>
<organism evidence="11 12">
    <name type="scientific">Caerostris darwini</name>
    <dbReference type="NCBI Taxonomy" id="1538125"/>
    <lineage>
        <taxon>Eukaryota</taxon>
        <taxon>Metazoa</taxon>
        <taxon>Ecdysozoa</taxon>
        <taxon>Arthropoda</taxon>
        <taxon>Chelicerata</taxon>
        <taxon>Arachnida</taxon>
        <taxon>Araneae</taxon>
        <taxon>Araneomorphae</taxon>
        <taxon>Entelegynae</taxon>
        <taxon>Araneoidea</taxon>
        <taxon>Araneidae</taxon>
        <taxon>Caerostris</taxon>
    </lineage>
</organism>
<dbReference type="PROSITE" id="PS50082">
    <property type="entry name" value="WD_REPEATS_2"/>
    <property type="match status" value="1"/>
</dbReference>
<dbReference type="GO" id="GO:0043021">
    <property type="term" value="F:ribonucleoprotein complex binding"/>
    <property type="evidence" value="ECO:0007669"/>
    <property type="project" value="UniProtKB-UniRule"/>
</dbReference>
<evidence type="ECO:0000256" key="3">
    <source>
        <dbReference type="ARBA" id="ARBA00022574"/>
    </source>
</evidence>
<evidence type="ECO:0000256" key="9">
    <source>
        <dbReference type="SAM" id="MobiDB-lite"/>
    </source>
</evidence>